<reference evidence="2 3" key="1">
    <citation type="journal article" date="2022" name="bioRxiv">
        <title>Genomics of Preaxostyla Flagellates Illuminates Evolutionary Transitions and the Path Towards Mitochondrial Loss.</title>
        <authorList>
            <person name="Novak L.V.F."/>
            <person name="Treitli S.C."/>
            <person name="Pyrih J."/>
            <person name="Halakuc P."/>
            <person name="Pipaliya S.V."/>
            <person name="Vacek V."/>
            <person name="Brzon O."/>
            <person name="Soukal P."/>
            <person name="Eme L."/>
            <person name="Dacks J.B."/>
            <person name="Karnkowska A."/>
            <person name="Elias M."/>
            <person name="Hampl V."/>
        </authorList>
    </citation>
    <scope>NUCLEOTIDE SEQUENCE [LARGE SCALE GENOMIC DNA]</scope>
    <source>
        <strain evidence="2">NAU3</strain>
        <tissue evidence="2">Gut</tissue>
    </source>
</reference>
<sequence length="1298" mass="146356">MHVDKNSITPQIDNAKTEQTNLVDVFLSQICGEYKSLRPLMLNSLLVLVIESDWALSAILKVDYIKPLEEYCEQTQPCDVPMALKALSTHSQSDHSTSYFLRTHKVPCNSTGSSSELVPFAGRLCSTLAEHVSELKSLLTESSASDAPISGLSATLPSESPLLSGNTVLEILCEGLSLLNSLLSDMDYTFNNVCPIASHIVQILITHDFVPLLKTTIIACLDLLEQLKTESKSLHPVVESAFFDVPQLCSLLERTCHHPSPTDTSHLEMIINLASTLPHLVPRLLEENLVQRVIYTTKLMAVPTTNSYFHLYLIWTIKNLIRIPKEITKDEDELKRIRMLQFERVVKPAKQYLQCILQREDFIPEAKSRNYDLSMMIRLVLEQTLALERELFEDGEIVETGREEWEVGWLVEKTNEKDVKVRMKMIREDDEKMKKDEKSRWKKRVERLREAGYEDALEGWLTRSDWRTRQVIVDYVEPVGEESGLNNITSSLSTLSSSAPDHIFQLFADAHLNTINAHFDDAVNQIRIASDSSVNSHCLDFGRRSKDWSTFLGSVKTIIENKQIEPSVREKANSWLTVLVIHGSHSALTLLSLCLELTPKQVNALFFHTPPTLPALSSSLDTFEEMKQSDNTDDSEHKKETGDSKDGSPDCREDADVKTEESEPQHQSLCAAIAHLLGQGQLRGQPASFQHTSLSDVVQLMLANCATRTLFRITPNPVSFTFFSPEFRERDDLTERIWMKNTLPSTLSALVTLTHRFIHSISLPQQSEHKMETGDSKDDSPDNATRIVNSLIHLLPFLDIKTAVSLVGNFPSLIGRMPMEERSQAILALTAILTSESYRIHPQNFRKVRNCFNTIFMLSPFTIQSEVISHLSQALSFRLESSEGEDRWRYITQLTSLMPIDKTQRKMMLASAVNEDQALFIINTLSSDNTESDNFRKLVMKPADGPFHLLPRLFDIGAEAKTGKLGVALWRSLDEHRNKKLFSSICNHPYLRTPNKTFLNWILGRLDELASILKTRPEETFVLKSDDKEANALVIYASLLLDVLRWSSADLTQFIPVLSSFLLIRRMNVLLAVLPVLLEIEKKTASTSTPFSLSSFSIPFVPAFKPKPDIFSNSCPLLTIFAHQLLIFTLYNQLWRNRDRISVMNLPTETRLQLNQAGLNIACSVLDSLQKTEFGHLPQPIRVSGTIDTNVFPLVTPHDLCDAMELFFTVLPNSLDAEVLPLLAPHLSRLVVLFSCTSPDLIAQHQTLQFFTPLIRTITSLPSESQSHPAVSALLAKLAFVIPRFSNLSSIPIVSLLL</sequence>
<organism evidence="2 3">
    <name type="scientific">Blattamonas nauphoetae</name>
    <dbReference type="NCBI Taxonomy" id="2049346"/>
    <lineage>
        <taxon>Eukaryota</taxon>
        <taxon>Metamonada</taxon>
        <taxon>Preaxostyla</taxon>
        <taxon>Oxymonadida</taxon>
        <taxon>Blattamonas</taxon>
    </lineage>
</organism>
<keyword evidence="3" id="KW-1185">Reference proteome</keyword>
<proteinExistence type="predicted"/>
<protein>
    <submittedName>
        <fullName evidence="2">Uncharacterized protein</fullName>
    </submittedName>
</protein>
<dbReference type="Proteomes" id="UP001281761">
    <property type="component" value="Unassembled WGS sequence"/>
</dbReference>
<gene>
    <name evidence="2" type="ORF">BLNAU_18002</name>
</gene>
<evidence type="ECO:0000256" key="1">
    <source>
        <dbReference type="SAM" id="MobiDB-lite"/>
    </source>
</evidence>
<name>A0ABQ9X6Z0_9EUKA</name>
<evidence type="ECO:0000313" key="2">
    <source>
        <dbReference type="EMBL" id="KAK2947079.1"/>
    </source>
</evidence>
<evidence type="ECO:0000313" key="3">
    <source>
        <dbReference type="Proteomes" id="UP001281761"/>
    </source>
</evidence>
<dbReference type="EMBL" id="JARBJD010000211">
    <property type="protein sequence ID" value="KAK2947079.1"/>
    <property type="molecule type" value="Genomic_DNA"/>
</dbReference>
<accession>A0ABQ9X6Z0</accession>
<comment type="caution">
    <text evidence="2">The sequence shown here is derived from an EMBL/GenBank/DDBJ whole genome shotgun (WGS) entry which is preliminary data.</text>
</comment>
<feature type="region of interest" description="Disordered" evidence="1">
    <location>
        <begin position="624"/>
        <end position="664"/>
    </location>
</feature>